<gene>
    <name evidence="10 12" type="primary">purH</name>
    <name evidence="12" type="ORF">PM10SUCC1_23400</name>
</gene>
<protein>
    <recommendedName>
        <fullName evidence="10">Bifunctional purine biosynthesis protein PurH</fullName>
    </recommendedName>
    <domain>
        <recommendedName>
            <fullName evidence="10">Phosphoribosylaminoimidazolecarboxamide formyltransferase</fullName>
            <ecNumber evidence="10">2.1.2.3</ecNumber>
        </recommendedName>
        <alternativeName>
            <fullName evidence="10">AICAR transformylase</fullName>
        </alternativeName>
    </domain>
    <domain>
        <recommendedName>
            <fullName evidence="10">IMP cyclohydrolase</fullName>
            <ecNumber evidence="10">3.5.4.10</ecNumber>
        </recommendedName>
        <alternativeName>
            <fullName evidence="10">ATIC</fullName>
        </alternativeName>
        <alternativeName>
            <fullName evidence="10">IMP synthase</fullName>
        </alternativeName>
        <alternativeName>
            <fullName evidence="10">Inosinicase</fullName>
        </alternativeName>
    </domain>
</protein>
<proteinExistence type="inferred from homology"/>
<dbReference type="Gene3D" id="3.40.50.1380">
    <property type="entry name" value="Methylglyoxal synthase-like domain"/>
    <property type="match status" value="1"/>
</dbReference>
<dbReference type="FunFam" id="3.40.50.1380:FF:000001">
    <property type="entry name" value="Bifunctional purine biosynthesis protein PurH"/>
    <property type="match status" value="1"/>
</dbReference>
<organism evidence="12 13">
    <name type="scientific">Propionigenium maris DSM 9537</name>
    <dbReference type="NCBI Taxonomy" id="1123000"/>
    <lineage>
        <taxon>Bacteria</taxon>
        <taxon>Fusobacteriati</taxon>
        <taxon>Fusobacteriota</taxon>
        <taxon>Fusobacteriia</taxon>
        <taxon>Fusobacteriales</taxon>
        <taxon>Fusobacteriaceae</taxon>
        <taxon>Propionigenium</taxon>
    </lineage>
</organism>
<dbReference type="InterPro" id="IPR036914">
    <property type="entry name" value="MGS-like_dom_sf"/>
</dbReference>
<dbReference type="PROSITE" id="PS51855">
    <property type="entry name" value="MGS"/>
    <property type="match status" value="1"/>
</dbReference>
<evidence type="ECO:0000259" key="11">
    <source>
        <dbReference type="PROSITE" id="PS51855"/>
    </source>
</evidence>
<dbReference type="NCBIfam" id="TIGR00355">
    <property type="entry name" value="purH"/>
    <property type="match status" value="1"/>
</dbReference>
<comment type="pathway">
    <text evidence="1 10">Purine metabolism; IMP biosynthesis via de novo pathway; IMP from 5-formamido-1-(5-phospho-D-ribosyl)imidazole-4-carboxamide: step 1/1.</text>
</comment>
<evidence type="ECO:0000256" key="4">
    <source>
        <dbReference type="ARBA" id="ARBA00022679"/>
    </source>
</evidence>
<keyword evidence="4 10" id="KW-0808">Transferase</keyword>
<keyword evidence="5 10" id="KW-0658">Purine biosynthesis</keyword>
<dbReference type="SUPFAM" id="SSF53927">
    <property type="entry name" value="Cytidine deaminase-like"/>
    <property type="match status" value="1"/>
</dbReference>
<evidence type="ECO:0000256" key="5">
    <source>
        <dbReference type="ARBA" id="ARBA00022755"/>
    </source>
</evidence>
<dbReference type="SMART" id="SM00798">
    <property type="entry name" value="AICARFT_IMPCHas"/>
    <property type="match status" value="1"/>
</dbReference>
<dbReference type="InterPro" id="IPR024051">
    <property type="entry name" value="AICAR_Tfase_dup_dom_sf"/>
</dbReference>
<dbReference type="Pfam" id="PF02142">
    <property type="entry name" value="MGS"/>
    <property type="match status" value="1"/>
</dbReference>
<dbReference type="CDD" id="cd01421">
    <property type="entry name" value="IMPCH"/>
    <property type="match status" value="1"/>
</dbReference>
<evidence type="ECO:0000313" key="13">
    <source>
        <dbReference type="Proteomes" id="UP001144471"/>
    </source>
</evidence>
<dbReference type="FunFam" id="3.40.140.20:FF:000002">
    <property type="entry name" value="Bifunctional purine biosynthesis protein PurH"/>
    <property type="match status" value="1"/>
</dbReference>
<keyword evidence="13" id="KW-1185">Reference proteome</keyword>
<dbReference type="NCBIfam" id="NF002049">
    <property type="entry name" value="PRK00881.1"/>
    <property type="match status" value="1"/>
</dbReference>
<dbReference type="GO" id="GO:0003937">
    <property type="term" value="F:IMP cyclohydrolase activity"/>
    <property type="evidence" value="ECO:0007669"/>
    <property type="project" value="UniProtKB-UniRule"/>
</dbReference>
<accession>A0A9W6GNA0</accession>
<name>A0A9W6GNA0_9FUSO</name>
<evidence type="ECO:0000256" key="7">
    <source>
        <dbReference type="ARBA" id="ARBA00023268"/>
    </source>
</evidence>
<feature type="domain" description="MGS-like" evidence="11">
    <location>
        <begin position="20"/>
        <end position="167"/>
    </location>
</feature>
<dbReference type="PANTHER" id="PTHR11692:SF0">
    <property type="entry name" value="BIFUNCTIONAL PURINE BIOSYNTHESIS PROTEIN ATIC"/>
    <property type="match status" value="1"/>
</dbReference>
<evidence type="ECO:0000256" key="10">
    <source>
        <dbReference type="HAMAP-Rule" id="MF_00139"/>
    </source>
</evidence>
<sequence>MWEIGFWGSIKGMKKSNLADKEKKMKRALISVYDKTGIVEFAEFLIDRGVEIVSTGGTYRHLVENNVAVTEVVEVTNAPEMLDGRVKTLHPVIHGGILAIRDNKEHMETLEARKIGTIDMVIVNLYPFFDEVQNDITFEQKVEFIDIGGPTMLRSAAKSFKDVAVITETADYSVVMDELKGSNEISFATRKRLAGKVFNLTAAYDAAISNFLLEGEMPKYLNVSYEKMMDLRYGENPHQKSAYYVSTTEKGAMKDFKQLNGKELSFNNIRDMDVAWKVANEFTETACCGLKHSTPCGVAVGETVLEAYNKAHSCDPVSIFGGIVAFNRAVDAATATELLKTFLEIVIAPSFTDEALEILKGKKNLRVIEAKQAPVDKLEYVKVDGGILVQDADHAFSTDMSVVTEKEPSKEEMDNMVFGMKVVKHVKSNAIVVVKDGMAKGVGTGETNRIWATKQAIERAEDGAVLASDAFFPFRDVVDECAKAKISAIIQPGGSMRDQESVDACNEHGISMVMTGMRHFKH</sequence>
<dbReference type="GO" id="GO:0005829">
    <property type="term" value="C:cytosol"/>
    <property type="evidence" value="ECO:0007669"/>
    <property type="project" value="TreeGrafter"/>
</dbReference>
<evidence type="ECO:0000313" key="12">
    <source>
        <dbReference type="EMBL" id="GLI56826.1"/>
    </source>
</evidence>
<evidence type="ECO:0000256" key="8">
    <source>
        <dbReference type="ARBA" id="ARBA00050488"/>
    </source>
</evidence>
<comment type="domain">
    <text evidence="10">The IMP cyclohydrolase activity resides in the N-terminal region.</text>
</comment>
<comment type="similarity">
    <text evidence="3 10">Belongs to the PurH family.</text>
</comment>
<dbReference type="Pfam" id="PF01808">
    <property type="entry name" value="AICARFT_IMPCHas"/>
    <property type="match status" value="1"/>
</dbReference>
<dbReference type="HAMAP" id="MF_00139">
    <property type="entry name" value="PurH"/>
    <property type="match status" value="1"/>
</dbReference>
<dbReference type="GO" id="GO:0004643">
    <property type="term" value="F:phosphoribosylaminoimidazolecarboxamide formyltransferase activity"/>
    <property type="evidence" value="ECO:0007669"/>
    <property type="project" value="UniProtKB-UniRule"/>
</dbReference>
<dbReference type="EC" id="3.5.4.10" evidence="10"/>
<evidence type="ECO:0000256" key="1">
    <source>
        <dbReference type="ARBA" id="ARBA00004844"/>
    </source>
</evidence>
<dbReference type="PANTHER" id="PTHR11692">
    <property type="entry name" value="BIFUNCTIONAL PURINE BIOSYNTHESIS PROTEIN PURH"/>
    <property type="match status" value="1"/>
</dbReference>
<dbReference type="PIRSF" id="PIRSF000414">
    <property type="entry name" value="AICARFT_IMPCHas"/>
    <property type="match status" value="1"/>
</dbReference>
<dbReference type="EMBL" id="BSDY01000010">
    <property type="protein sequence ID" value="GLI56826.1"/>
    <property type="molecule type" value="Genomic_DNA"/>
</dbReference>
<evidence type="ECO:0000256" key="9">
    <source>
        <dbReference type="ARBA" id="ARBA00050687"/>
    </source>
</evidence>
<evidence type="ECO:0000256" key="2">
    <source>
        <dbReference type="ARBA" id="ARBA00004954"/>
    </source>
</evidence>
<keyword evidence="7 10" id="KW-0511">Multifunctional enzyme</keyword>
<reference evidence="12" key="1">
    <citation type="submission" date="2022-12" db="EMBL/GenBank/DDBJ databases">
        <title>Reference genome sequencing for broad-spectrum identification of bacterial and archaeal isolates by mass spectrometry.</title>
        <authorList>
            <person name="Sekiguchi Y."/>
            <person name="Tourlousse D.M."/>
        </authorList>
    </citation>
    <scope>NUCLEOTIDE SEQUENCE</scope>
    <source>
        <strain evidence="12">10succ1</strain>
    </source>
</reference>
<comment type="catalytic activity">
    <reaction evidence="9 10">
        <text>IMP + H2O = 5-formamido-1-(5-phospho-D-ribosyl)imidazole-4-carboxamide</text>
        <dbReference type="Rhea" id="RHEA:18445"/>
        <dbReference type="ChEBI" id="CHEBI:15377"/>
        <dbReference type="ChEBI" id="CHEBI:58053"/>
        <dbReference type="ChEBI" id="CHEBI:58467"/>
        <dbReference type="EC" id="3.5.4.10"/>
    </reaction>
</comment>
<dbReference type="SMART" id="SM00851">
    <property type="entry name" value="MGS"/>
    <property type="match status" value="1"/>
</dbReference>
<keyword evidence="6 10" id="KW-0378">Hydrolase</keyword>
<dbReference type="InterPro" id="IPR002695">
    <property type="entry name" value="PurH-like"/>
</dbReference>
<evidence type="ECO:0000256" key="3">
    <source>
        <dbReference type="ARBA" id="ARBA00007667"/>
    </source>
</evidence>
<dbReference type="InterPro" id="IPR016193">
    <property type="entry name" value="Cytidine_deaminase-like"/>
</dbReference>
<dbReference type="Gene3D" id="3.40.140.20">
    <property type="match status" value="2"/>
</dbReference>
<dbReference type="SUPFAM" id="SSF52335">
    <property type="entry name" value="Methylglyoxal synthase-like"/>
    <property type="match status" value="1"/>
</dbReference>
<dbReference type="InterPro" id="IPR011607">
    <property type="entry name" value="MGS-like_dom"/>
</dbReference>
<comment type="caution">
    <text evidence="12">The sequence shown here is derived from an EMBL/GenBank/DDBJ whole genome shotgun (WGS) entry which is preliminary data.</text>
</comment>
<evidence type="ECO:0000256" key="6">
    <source>
        <dbReference type="ARBA" id="ARBA00022801"/>
    </source>
</evidence>
<comment type="catalytic activity">
    <reaction evidence="8 10">
        <text>(6R)-10-formyltetrahydrofolate + 5-amino-1-(5-phospho-beta-D-ribosyl)imidazole-4-carboxamide = 5-formamido-1-(5-phospho-D-ribosyl)imidazole-4-carboxamide + (6S)-5,6,7,8-tetrahydrofolate</text>
        <dbReference type="Rhea" id="RHEA:22192"/>
        <dbReference type="ChEBI" id="CHEBI:57453"/>
        <dbReference type="ChEBI" id="CHEBI:58467"/>
        <dbReference type="ChEBI" id="CHEBI:58475"/>
        <dbReference type="ChEBI" id="CHEBI:195366"/>
        <dbReference type="EC" id="2.1.2.3"/>
    </reaction>
</comment>
<comment type="pathway">
    <text evidence="2 10">Purine metabolism; IMP biosynthesis via de novo pathway; 5-formamido-1-(5-phospho-D-ribosyl)imidazole-4-carboxamide from 5-amino-1-(5-phospho-D-ribosyl)imidazole-4-carboxamide (10-formyl THF route): step 1/1.</text>
</comment>
<dbReference type="GO" id="GO:0006189">
    <property type="term" value="P:'de novo' IMP biosynthetic process"/>
    <property type="evidence" value="ECO:0007669"/>
    <property type="project" value="UniProtKB-UniRule"/>
</dbReference>
<dbReference type="EC" id="2.1.2.3" evidence="10"/>
<dbReference type="FunFam" id="3.40.140.20:FF:000001">
    <property type="entry name" value="Bifunctional purine biosynthesis protein PurH"/>
    <property type="match status" value="1"/>
</dbReference>
<dbReference type="Proteomes" id="UP001144471">
    <property type="component" value="Unassembled WGS sequence"/>
</dbReference>
<dbReference type="AlphaFoldDB" id="A0A9W6GNA0"/>